<dbReference type="EMBL" id="JAKRCV010000002">
    <property type="protein sequence ID" value="MCG7320574.1"/>
    <property type="molecule type" value="Genomic_DNA"/>
</dbReference>
<feature type="compositionally biased region" description="Polar residues" evidence="1">
    <location>
        <begin position="1"/>
        <end position="13"/>
    </location>
</feature>
<dbReference type="SUPFAM" id="SSF58113">
    <property type="entry name" value="Apolipoprotein A-I"/>
    <property type="match status" value="1"/>
</dbReference>
<dbReference type="Gene3D" id="1.20.120.20">
    <property type="entry name" value="Apolipoprotein"/>
    <property type="match status" value="1"/>
</dbReference>
<feature type="region of interest" description="Disordered" evidence="1">
    <location>
        <begin position="86"/>
        <end position="137"/>
    </location>
</feature>
<dbReference type="Pfam" id="PF12277">
    <property type="entry name" value="DUF3618"/>
    <property type="match status" value="1"/>
</dbReference>
<protein>
    <submittedName>
        <fullName evidence="2">DUF3618 domain-containing protein</fullName>
    </submittedName>
</protein>
<evidence type="ECO:0000313" key="3">
    <source>
        <dbReference type="Proteomes" id="UP001521931"/>
    </source>
</evidence>
<feature type="compositionally biased region" description="Basic and acidic residues" evidence="1">
    <location>
        <begin position="14"/>
        <end position="24"/>
    </location>
</feature>
<dbReference type="RefSeq" id="WP_239261631.1">
    <property type="nucleotide sequence ID" value="NZ_JAKRCV010000002.1"/>
</dbReference>
<feature type="compositionally biased region" description="Basic and acidic residues" evidence="1">
    <location>
        <begin position="206"/>
        <end position="223"/>
    </location>
</feature>
<reference evidence="2 3" key="1">
    <citation type="submission" date="2022-02" db="EMBL/GenBank/DDBJ databases">
        <title>Uncovering new skin microbiome diversity through culturing and metagenomics.</title>
        <authorList>
            <person name="Conlan S."/>
            <person name="Deming C."/>
            <person name="Nisc Comparative Sequencing Program N."/>
            <person name="Segre J.A."/>
        </authorList>
    </citation>
    <scope>NUCLEOTIDE SEQUENCE [LARGE SCALE GENOMIC DNA]</scope>
    <source>
        <strain evidence="2 3">ACRQZ</strain>
    </source>
</reference>
<name>A0ABS9PYI4_9MICO</name>
<evidence type="ECO:0000313" key="2">
    <source>
        <dbReference type="EMBL" id="MCG7320574.1"/>
    </source>
</evidence>
<dbReference type="Proteomes" id="UP001521931">
    <property type="component" value="Unassembled WGS sequence"/>
</dbReference>
<organism evidence="2 3">
    <name type="scientific">Arsenicicoccus bolidensis</name>
    <dbReference type="NCBI Taxonomy" id="229480"/>
    <lineage>
        <taxon>Bacteria</taxon>
        <taxon>Bacillati</taxon>
        <taxon>Actinomycetota</taxon>
        <taxon>Actinomycetes</taxon>
        <taxon>Micrococcales</taxon>
        <taxon>Intrasporangiaceae</taxon>
        <taxon>Arsenicicoccus</taxon>
    </lineage>
</organism>
<accession>A0ABS9PYI4</accession>
<proteinExistence type="predicted"/>
<keyword evidence="3" id="KW-1185">Reference proteome</keyword>
<feature type="region of interest" description="Disordered" evidence="1">
    <location>
        <begin position="1"/>
        <end position="50"/>
    </location>
</feature>
<comment type="caution">
    <text evidence="2">The sequence shown here is derived from an EMBL/GenBank/DDBJ whole genome shotgun (WGS) entry which is preliminary data.</text>
</comment>
<sequence>MSYDNTPTSSNDPEQLRREIERTRGNLSQNVNALGEAVDPSNVAKRQAEKVQDRVVGAGRGIKERIMGSNDDEYYYADGRRRYYAEDSGPGVGQRLSETGDRVSGAASDAGDRVRDAAGTARDNLEQAPAMARRKTRGNPMAAGLIALGAGWLVGSLLPVSERERELAVRAKEAAQDKGQPLVEGAKSVAQDAADNLKAPLQEAADSLKESAQESVDKVKGEGQDAAQEVKAQAQDSKDNVQQKQKKNS</sequence>
<evidence type="ECO:0000256" key="1">
    <source>
        <dbReference type="SAM" id="MobiDB-lite"/>
    </source>
</evidence>
<gene>
    <name evidence="2" type="ORF">MHL29_01520</name>
</gene>
<dbReference type="InterPro" id="IPR022062">
    <property type="entry name" value="DUF3618"/>
</dbReference>
<feature type="region of interest" description="Disordered" evidence="1">
    <location>
        <begin position="173"/>
        <end position="249"/>
    </location>
</feature>